<proteinExistence type="predicted"/>
<evidence type="ECO:0000313" key="1">
    <source>
        <dbReference type="EMBL" id="CAG8778735.1"/>
    </source>
</evidence>
<comment type="caution">
    <text evidence="1">The sequence shown here is derived from an EMBL/GenBank/DDBJ whole genome shotgun (WGS) entry which is preliminary data.</text>
</comment>
<reference evidence="1 2" key="1">
    <citation type="submission" date="2021-06" db="EMBL/GenBank/DDBJ databases">
        <authorList>
            <person name="Kallberg Y."/>
            <person name="Tangrot J."/>
            <person name="Rosling A."/>
        </authorList>
    </citation>
    <scope>NUCLEOTIDE SEQUENCE [LARGE SCALE GENOMIC DNA]</scope>
    <source>
        <strain evidence="1 2">120-4 pot B 10/14</strain>
    </source>
</reference>
<sequence>MLIWNDFSEGEEDGLGHLEQEKWQHGKPSIMKAHLALHCKGPVPDEIRRKWLIVVAKRGERVNNDKDDEISIGKKSK</sequence>
<organism evidence="1 2">
    <name type="scientific">Gigaspora margarita</name>
    <dbReference type="NCBI Taxonomy" id="4874"/>
    <lineage>
        <taxon>Eukaryota</taxon>
        <taxon>Fungi</taxon>
        <taxon>Fungi incertae sedis</taxon>
        <taxon>Mucoromycota</taxon>
        <taxon>Glomeromycotina</taxon>
        <taxon>Glomeromycetes</taxon>
        <taxon>Diversisporales</taxon>
        <taxon>Gigasporaceae</taxon>
        <taxon>Gigaspora</taxon>
    </lineage>
</organism>
<keyword evidence="2" id="KW-1185">Reference proteome</keyword>
<evidence type="ECO:0000313" key="2">
    <source>
        <dbReference type="Proteomes" id="UP000789901"/>
    </source>
</evidence>
<name>A0ABN7VJ78_GIGMA</name>
<protein>
    <submittedName>
        <fullName evidence="1">36888_t:CDS:1</fullName>
    </submittedName>
</protein>
<dbReference type="EMBL" id="CAJVQB010016182">
    <property type="protein sequence ID" value="CAG8778735.1"/>
    <property type="molecule type" value="Genomic_DNA"/>
</dbReference>
<dbReference type="Proteomes" id="UP000789901">
    <property type="component" value="Unassembled WGS sequence"/>
</dbReference>
<gene>
    <name evidence="1" type="ORF">GMARGA_LOCUS19417</name>
</gene>
<accession>A0ABN7VJ78</accession>